<keyword evidence="11" id="KW-0812">Transmembrane</keyword>
<dbReference type="Pfam" id="PF02518">
    <property type="entry name" value="HATPase_c"/>
    <property type="match status" value="1"/>
</dbReference>
<dbReference type="PANTHER" id="PTHR43065">
    <property type="entry name" value="SENSOR HISTIDINE KINASE"/>
    <property type="match status" value="1"/>
</dbReference>
<organism evidence="15 16">
    <name type="scientific">Chitinophaga horti</name>
    <dbReference type="NCBI Taxonomy" id="2920382"/>
    <lineage>
        <taxon>Bacteria</taxon>
        <taxon>Pseudomonadati</taxon>
        <taxon>Bacteroidota</taxon>
        <taxon>Chitinophagia</taxon>
        <taxon>Chitinophagales</taxon>
        <taxon>Chitinophagaceae</taxon>
        <taxon>Chitinophaga</taxon>
    </lineage>
</organism>
<dbReference type="Proteomes" id="UP001162741">
    <property type="component" value="Chromosome"/>
</dbReference>
<keyword evidence="10" id="KW-0175">Coiled coil</keyword>
<dbReference type="SUPFAM" id="SSF55874">
    <property type="entry name" value="ATPase domain of HSP90 chaperone/DNA topoisomerase II/histidine kinase"/>
    <property type="match status" value="1"/>
</dbReference>
<keyword evidence="11" id="KW-1133">Transmembrane helix</keyword>
<dbReference type="InterPro" id="IPR003594">
    <property type="entry name" value="HATPase_dom"/>
</dbReference>
<dbReference type="PROSITE" id="PS50109">
    <property type="entry name" value="HIS_KIN"/>
    <property type="match status" value="1"/>
</dbReference>
<evidence type="ECO:0000259" key="12">
    <source>
        <dbReference type="PROSITE" id="PS50109"/>
    </source>
</evidence>
<evidence type="ECO:0000256" key="8">
    <source>
        <dbReference type="ARBA" id="ARBA00022840"/>
    </source>
</evidence>
<dbReference type="RefSeq" id="WP_264283583.1">
    <property type="nucleotide sequence ID" value="NZ_CP107006.1"/>
</dbReference>
<dbReference type="CDD" id="cd00075">
    <property type="entry name" value="HATPase"/>
    <property type="match status" value="1"/>
</dbReference>
<dbReference type="InterPro" id="IPR035965">
    <property type="entry name" value="PAS-like_dom_sf"/>
</dbReference>
<dbReference type="InterPro" id="IPR004358">
    <property type="entry name" value="Sig_transdc_His_kin-like_C"/>
</dbReference>
<keyword evidence="11" id="KW-0472">Membrane</keyword>
<comment type="catalytic activity">
    <reaction evidence="1">
        <text>ATP + protein L-histidine = ADP + protein N-phospho-L-histidine.</text>
        <dbReference type="EC" id="2.7.13.3"/>
    </reaction>
</comment>
<dbReference type="PROSITE" id="PS50885">
    <property type="entry name" value="HAMP"/>
    <property type="match status" value="1"/>
</dbReference>
<protein>
    <recommendedName>
        <fullName evidence="3">histidine kinase</fullName>
        <ecNumber evidence="3">2.7.13.3</ecNumber>
    </recommendedName>
</protein>
<evidence type="ECO:0000256" key="3">
    <source>
        <dbReference type="ARBA" id="ARBA00012438"/>
    </source>
</evidence>
<evidence type="ECO:0000259" key="13">
    <source>
        <dbReference type="PROSITE" id="PS50112"/>
    </source>
</evidence>
<dbReference type="PRINTS" id="PR00344">
    <property type="entry name" value="BCTRLSENSOR"/>
</dbReference>
<evidence type="ECO:0000256" key="2">
    <source>
        <dbReference type="ARBA" id="ARBA00004370"/>
    </source>
</evidence>
<feature type="coiled-coil region" evidence="10">
    <location>
        <begin position="82"/>
        <end position="109"/>
    </location>
</feature>
<dbReference type="Gene3D" id="3.30.450.20">
    <property type="entry name" value="PAS domain"/>
    <property type="match status" value="1"/>
</dbReference>
<dbReference type="EMBL" id="CP107006">
    <property type="protein sequence ID" value="UYQ95911.1"/>
    <property type="molecule type" value="Genomic_DNA"/>
</dbReference>
<feature type="domain" description="HAMP" evidence="14">
    <location>
        <begin position="52"/>
        <end position="104"/>
    </location>
</feature>
<comment type="subcellular location">
    <subcellularLocation>
        <location evidence="2">Membrane</location>
    </subcellularLocation>
</comment>
<dbReference type="EC" id="2.7.13.3" evidence="3"/>
<feature type="transmembrane region" description="Helical" evidence="11">
    <location>
        <begin position="7"/>
        <end position="25"/>
    </location>
</feature>
<dbReference type="GO" id="GO:0005524">
    <property type="term" value="F:ATP binding"/>
    <property type="evidence" value="ECO:0007669"/>
    <property type="project" value="UniProtKB-KW"/>
</dbReference>
<gene>
    <name evidence="15" type="ORF">MKQ68_12450</name>
</gene>
<keyword evidence="7" id="KW-0418">Kinase</keyword>
<dbReference type="Pfam" id="PF13188">
    <property type="entry name" value="PAS_8"/>
    <property type="match status" value="1"/>
</dbReference>
<evidence type="ECO:0000256" key="5">
    <source>
        <dbReference type="ARBA" id="ARBA00022679"/>
    </source>
</evidence>
<feature type="domain" description="PAS" evidence="13">
    <location>
        <begin position="109"/>
        <end position="146"/>
    </location>
</feature>
<dbReference type="PROSITE" id="PS50112">
    <property type="entry name" value="PAS"/>
    <property type="match status" value="1"/>
</dbReference>
<evidence type="ECO:0000313" key="16">
    <source>
        <dbReference type="Proteomes" id="UP001162741"/>
    </source>
</evidence>
<name>A0ABY6J9A2_9BACT</name>
<dbReference type="InterPro" id="IPR003660">
    <property type="entry name" value="HAMP_dom"/>
</dbReference>
<dbReference type="SUPFAM" id="SSF158472">
    <property type="entry name" value="HAMP domain-like"/>
    <property type="match status" value="1"/>
</dbReference>
<accession>A0ABY6J9A2</accession>
<dbReference type="PANTHER" id="PTHR43065:SF10">
    <property type="entry name" value="PEROXIDE STRESS-ACTIVATED HISTIDINE KINASE MAK3"/>
    <property type="match status" value="1"/>
</dbReference>
<dbReference type="InterPro" id="IPR000014">
    <property type="entry name" value="PAS"/>
</dbReference>
<keyword evidence="8 15" id="KW-0067">ATP-binding</keyword>
<evidence type="ECO:0000256" key="7">
    <source>
        <dbReference type="ARBA" id="ARBA00022777"/>
    </source>
</evidence>
<evidence type="ECO:0000256" key="11">
    <source>
        <dbReference type="SAM" id="Phobius"/>
    </source>
</evidence>
<dbReference type="CDD" id="cd06225">
    <property type="entry name" value="HAMP"/>
    <property type="match status" value="1"/>
</dbReference>
<feature type="domain" description="Histidine kinase" evidence="12">
    <location>
        <begin position="222"/>
        <end position="423"/>
    </location>
</feature>
<evidence type="ECO:0000259" key="14">
    <source>
        <dbReference type="PROSITE" id="PS50885"/>
    </source>
</evidence>
<dbReference type="InterPro" id="IPR005467">
    <property type="entry name" value="His_kinase_dom"/>
</dbReference>
<dbReference type="Gene3D" id="1.10.287.130">
    <property type="match status" value="1"/>
</dbReference>
<dbReference type="SMART" id="SM00304">
    <property type="entry name" value="HAMP"/>
    <property type="match status" value="1"/>
</dbReference>
<evidence type="ECO:0000256" key="6">
    <source>
        <dbReference type="ARBA" id="ARBA00022741"/>
    </source>
</evidence>
<dbReference type="SUPFAM" id="SSF55785">
    <property type="entry name" value="PYP-like sensor domain (PAS domain)"/>
    <property type="match status" value="1"/>
</dbReference>
<proteinExistence type="predicted"/>
<evidence type="ECO:0000313" key="15">
    <source>
        <dbReference type="EMBL" id="UYQ95911.1"/>
    </source>
</evidence>
<keyword evidence="9" id="KW-0902">Two-component regulatory system</keyword>
<dbReference type="SMART" id="SM00387">
    <property type="entry name" value="HATPase_c"/>
    <property type="match status" value="1"/>
</dbReference>
<keyword evidence="6" id="KW-0547">Nucleotide-binding</keyword>
<dbReference type="Gene3D" id="3.30.565.10">
    <property type="entry name" value="Histidine kinase-like ATPase, C-terminal domain"/>
    <property type="match status" value="1"/>
</dbReference>
<keyword evidence="16" id="KW-1185">Reference proteome</keyword>
<evidence type="ECO:0000256" key="4">
    <source>
        <dbReference type="ARBA" id="ARBA00022553"/>
    </source>
</evidence>
<dbReference type="Pfam" id="PF00672">
    <property type="entry name" value="HAMP"/>
    <property type="match status" value="1"/>
</dbReference>
<reference evidence="15" key="1">
    <citation type="submission" date="2022-10" db="EMBL/GenBank/DDBJ databases">
        <title>Chitinophaga sp. nov., isolated from soil.</title>
        <authorList>
            <person name="Jeon C.O."/>
        </authorList>
    </citation>
    <scope>NUCLEOTIDE SEQUENCE</scope>
    <source>
        <strain evidence="15">R8</strain>
    </source>
</reference>
<dbReference type="InterPro" id="IPR036890">
    <property type="entry name" value="HATPase_C_sf"/>
</dbReference>
<evidence type="ECO:0000256" key="9">
    <source>
        <dbReference type="ARBA" id="ARBA00023012"/>
    </source>
</evidence>
<sequence>MKLRTKYILFVVILHGLTLVLSYFVFREKKILFIASEGLVILSALIAWRLYRELIRPLKTLMQGVDAIRDQDFNVKFVHTGKHEMDQLIDVYNQMIEKLRSERVQQAEQHYFLEKLVSTSPTGIMILDYNGDVQQVNPKALQLMGLREYNEDSVLAHPMFLQARNLQSGEARTVTLDSFHTYKIQKSHFIDRGFPRHFVMIEELTAEILATEKKVYEKVIRMMAHEVNNTVGPVNSIIGSALKADTLFPQLREAMEVAIARNENLNVFMRNFADLVKLPEPSKRTIDIHRLLRSVARLMEARATEKHAVIELDVPAGEWLLQADEQLLEQAFINILKNSLEAVSQNGVIRITSQPSPCEIVIADNGSGIADEAAAQLFSPFYSTKKDGQGIGLTLVREILLNHGYTFALKTYGVGDTRFTIKL</sequence>
<keyword evidence="5" id="KW-0808">Transferase</keyword>
<evidence type="ECO:0000256" key="1">
    <source>
        <dbReference type="ARBA" id="ARBA00000085"/>
    </source>
</evidence>
<keyword evidence="4" id="KW-0597">Phosphoprotein</keyword>
<evidence type="ECO:0000256" key="10">
    <source>
        <dbReference type="SAM" id="Coils"/>
    </source>
</evidence>